<name>A0A812RZZ9_9DINO</name>
<dbReference type="AlphaFoldDB" id="A0A812RZZ9"/>
<comment type="caution">
    <text evidence="1">The sequence shown here is derived from an EMBL/GenBank/DDBJ whole genome shotgun (WGS) entry which is preliminary data.</text>
</comment>
<sequence>MPNTQGPANVGWRSTTLQPMDPSLLHAAGDRTPELLQELLPQELANSLWDLGTSDCLGVPITACVGAAVSQRAAELDCRGPANAVRSSTVLRASPVPHAAFAGRLPEASAQDASNRARRMAAASIREEASSAAIADEFFRKRGRPIPQNTANRAWAVATTSLKNRPPSAAISATCIEEASQLAAREVANTLWALRNAAEVDLSLCEALDAALRAAHQTDPQGVANVAWAFATLLVQPTKELLEHLGDQVLRRLSEHDPQNCSNTMRAHGVPVVVGGSASASSAKRTMEVIRESDCQSLANTGWSLTNTSAAGAALLSAAEEQVLALTNSFDISTHTEKELVEVSMGLLGVVWAYAFLEVSCKHLRERCRALLTDIGRTLDRRPAAPAGVGSRRLAACSSEARQRIGQLPHLLA</sequence>
<reference evidence="1" key="1">
    <citation type="submission" date="2021-02" db="EMBL/GenBank/DDBJ databases">
        <authorList>
            <person name="Dougan E. K."/>
            <person name="Rhodes N."/>
            <person name="Thang M."/>
            <person name="Chan C."/>
        </authorList>
    </citation>
    <scope>NUCLEOTIDE SEQUENCE</scope>
</reference>
<accession>A0A812RZZ9</accession>
<keyword evidence="2" id="KW-1185">Reference proteome</keyword>
<dbReference type="EMBL" id="CAJNDS010002398">
    <property type="protein sequence ID" value="CAE7459975.1"/>
    <property type="molecule type" value="Genomic_DNA"/>
</dbReference>
<dbReference type="Proteomes" id="UP000604046">
    <property type="component" value="Unassembled WGS sequence"/>
</dbReference>
<dbReference type="OrthoDB" id="434362at2759"/>
<proteinExistence type="predicted"/>
<evidence type="ECO:0000313" key="2">
    <source>
        <dbReference type="Proteomes" id="UP000604046"/>
    </source>
</evidence>
<protein>
    <submittedName>
        <fullName evidence="1">Uncharacterized protein</fullName>
    </submittedName>
</protein>
<evidence type="ECO:0000313" key="1">
    <source>
        <dbReference type="EMBL" id="CAE7459975.1"/>
    </source>
</evidence>
<organism evidence="1 2">
    <name type="scientific">Symbiodinium natans</name>
    <dbReference type="NCBI Taxonomy" id="878477"/>
    <lineage>
        <taxon>Eukaryota</taxon>
        <taxon>Sar</taxon>
        <taxon>Alveolata</taxon>
        <taxon>Dinophyceae</taxon>
        <taxon>Suessiales</taxon>
        <taxon>Symbiodiniaceae</taxon>
        <taxon>Symbiodinium</taxon>
    </lineage>
</organism>
<gene>
    <name evidence="1" type="ORF">SNAT2548_LOCUS25519</name>
</gene>